<name>A0ACA9MEW8_9GLOM</name>
<dbReference type="Proteomes" id="UP000789525">
    <property type="component" value="Unassembled WGS sequence"/>
</dbReference>
<sequence length="344" mass="38723">MNLNARCSLPPISTLLNPQPKSDLDKAPLVKHATSSAHQIQPYVQPSLHSLNSITLRPSPAPKSAPVLQETSTILSRPIYNDDNDKIQSTSPSSTSQCAPPIDPNYNSQPLQSQCGANGYPSEYDHCRDSFMKDIYQPSSLDEDRTISDLKKIINHCTLIGQFAKNYSDLCNRPEDENKPWAFSTSAIPSTPALEENVTDMINKAFEVLYVLNALKDEKSRQNQQTEIDLIRNKRTNPGVSPVRPKYRRRTKRPAPPGRCHSCNIQETPEWRRGPDGARTLCNACDFAKLTRKRAQLALREQQETIQNGTYRPFHPYAPPPYNTHTNFLSTGVPHKTMDQTVMQ</sequence>
<dbReference type="EMBL" id="CAJVPT010012132">
    <property type="protein sequence ID" value="CAG8585092.1"/>
    <property type="molecule type" value="Genomic_DNA"/>
</dbReference>
<gene>
    <name evidence="1" type="ORF">ACOLOM_LOCUS6109</name>
</gene>
<comment type="caution">
    <text evidence="1">The sequence shown here is derived from an EMBL/GenBank/DDBJ whole genome shotgun (WGS) entry which is preliminary data.</text>
</comment>
<accession>A0ACA9MEW8</accession>
<evidence type="ECO:0000313" key="2">
    <source>
        <dbReference type="Proteomes" id="UP000789525"/>
    </source>
</evidence>
<protein>
    <submittedName>
        <fullName evidence="1">16616_t:CDS:1</fullName>
    </submittedName>
</protein>
<keyword evidence="2" id="KW-1185">Reference proteome</keyword>
<proteinExistence type="predicted"/>
<evidence type="ECO:0000313" key="1">
    <source>
        <dbReference type="EMBL" id="CAG8585092.1"/>
    </source>
</evidence>
<reference evidence="1" key="1">
    <citation type="submission" date="2021-06" db="EMBL/GenBank/DDBJ databases">
        <authorList>
            <person name="Kallberg Y."/>
            <person name="Tangrot J."/>
            <person name="Rosling A."/>
        </authorList>
    </citation>
    <scope>NUCLEOTIDE SEQUENCE</scope>
    <source>
        <strain evidence="1">CL356</strain>
    </source>
</reference>
<organism evidence="1 2">
    <name type="scientific">Acaulospora colombiana</name>
    <dbReference type="NCBI Taxonomy" id="27376"/>
    <lineage>
        <taxon>Eukaryota</taxon>
        <taxon>Fungi</taxon>
        <taxon>Fungi incertae sedis</taxon>
        <taxon>Mucoromycota</taxon>
        <taxon>Glomeromycotina</taxon>
        <taxon>Glomeromycetes</taxon>
        <taxon>Diversisporales</taxon>
        <taxon>Acaulosporaceae</taxon>
        <taxon>Acaulospora</taxon>
    </lineage>
</organism>